<dbReference type="Gene3D" id="3.20.20.60">
    <property type="entry name" value="Phosphoenolpyruvate-binding domains"/>
    <property type="match status" value="1"/>
</dbReference>
<evidence type="ECO:0000256" key="1">
    <source>
        <dbReference type="ARBA" id="ARBA00022723"/>
    </source>
</evidence>
<dbReference type="SUPFAM" id="SSF51621">
    <property type="entry name" value="Phosphoenolpyruvate/pyruvate domain"/>
    <property type="match status" value="1"/>
</dbReference>
<dbReference type="EMBL" id="JAXOVC010000004">
    <property type="protein sequence ID" value="KAK4503101.1"/>
    <property type="molecule type" value="Genomic_DNA"/>
</dbReference>
<accession>A0ABR0ENC5</accession>
<feature type="domain" description="HpcH/HpaI aldolase/citrate lyase" evidence="3">
    <location>
        <begin position="1"/>
        <end position="131"/>
    </location>
</feature>
<evidence type="ECO:0000313" key="4">
    <source>
        <dbReference type="EMBL" id="KAK4503101.1"/>
    </source>
</evidence>
<evidence type="ECO:0000256" key="2">
    <source>
        <dbReference type="ARBA" id="ARBA00023239"/>
    </source>
</evidence>
<evidence type="ECO:0000259" key="3">
    <source>
        <dbReference type="Pfam" id="PF03328"/>
    </source>
</evidence>
<dbReference type="PANTHER" id="PTHR30502:SF9">
    <property type="entry name" value="HPCH_HPAI ALDOLASE_CITRATE LYASE DOMAIN-CONTAINING PROTEIN"/>
    <property type="match status" value="1"/>
</dbReference>
<sequence>MVSTVEDAKAVVHQSKFPPVGSRGQGSPFACFSHGFATPAEYVAHANEQILVMAQIETADAVENIDEICRVEGLDLLLIGPNDLSLALLGYAPPKGNEEIYLSATRKIVATAKKHGKYVGMVVIDGAHAKKASEVFDLVVLTADVRALQAWYRREMAIARG</sequence>
<evidence type="ECO:0000313" key="5">
    <source>
        <dbReference type="Proteomes" id="UP001305779"/>
    </source>
</evidence>
<dbReference type="InterPro" id="IPR050251">
    <property type="entry name" value="HpcH-HpaI_aldolase"/>
</dbReference>
<comment type="caution">
    <text evidence="4">The sequence shown here is derived from an EMBL/GenBank/DDBJ whole genome shotgun (WGS) entry which is preliminary data.</text>
</comment>
<name>A0ABR0ENC5_ZASCE</name>
<dbReference type="Proteomes" id="UP001305779">
    <property type="component" value="Unassembled WGS sequence"/>
</dbReference>
<keyword evidence="2" id="KW-0456">Lyase</keyword>
<organism evidence="4 5">
    <name type="scientific">Zasmidium cellare</name>
    <name type="common">Wine cellar mold</name>
    <name type="synonym">Racodium cellare</name>
    <dbReference type="NCBI Taxonomy" id="395010"/>
    <lineage>
        <taxon>Eukaryota</taxon>
        <taxon>Fungi</taxon>
        <taxon>Dikarya</taxon>
        <taxon>Ascomycota</taxon>
        <taxon>Pezizomycotina</taxon>
        <taxon>Dothideomycetes</taxon>
        <taxon>Dothideomycetidae</taxon>
        <taxon>Mycosphaerellales</taxon>
        <taxon>Mycosphaerellaceae</taxon>
        <taxon>Zasmidium</taxon>
    </lineage>
</organism>
<dbReference type="InterPro" id="IPR015813">
    <property type="entry name" value="Pyrv/PenolPyrv_kinase-like_dom"/>
</dbReference>
<dbReference type="InterPro" id="IPR040442">
    <property type="entry name" value="Pyrv_kinase-like_dom_sf"/>
</dbReference>
<protein>
    <recommendedName>
        <fullName evidence="3">HpcH/HpaI aldolase/citrate lyase domain-containing protein</fullName>
    </recommendedName>
</protein>
<dbReference type="Pfam" id="PF03328">
    <property type="entry name" value="HpcH_HpaI"/>
    <property type="match status" value="1"/>
</dbReference>
<dbReference type="PANTHER" id="PTHR30502">
    <property type="entry name" value="2-KETO-3-DEOXY-L-RHAMNONATE ALDOLASE"/>
    <property type="match status" value="1"/>
</dbReference>
<keyword evidence="5" id="KW-1185">Reference proteome</keyword>
<reference evidence="4 5" key="1">
    <citation type="journal article" date="2023" name="G3 (Bethesda)">
        <title>A chromosome-level genome assembly of Zasmidium syzygii isolated from banana leaves.</title>
        <authorList>
            <person name="van Westerhoven A.C."/>
            <person name="Mehrabi R."/>
            <person name="Talebi R."/>
            <person name="Steentjes M.B.F."/>
            <person name="Corcolon B."/>
            <person name="Chong P.A."/>
            <person name="Kema G.H.J."/>
            <person name="Seidl M.F."/>
        </authorList>
    </citation>
    <scope>NUCLEOTIDE SEQUENCE [LARGE SCALE GENOMIC DNA]</scope>
    <source>
        <strain evidence="4 5">P124</strain>
    </source>
</reference>
<proteinExistence type="predicted"/>
<gene>
    <name evidence="4" type="ORF">PRZ48_006528</name>
</gene>
<dbReference type="InterPro" id="IPR005000">
    <property type="entry name" value="Aldolase/citrate-lyase_domain"/>
</dbReference>
<keyword evidence="1" id="KW-0479">Metal-binding</keyword>